<reference evidence="2 3" key="1">
    <citation type="submission" date="2008-08" db="EMBL/GenBank/DDBJ databases">
        <authorList>
            <person name="Madupu R."/>
            <person name="Durkin A.S."/>
            <person name="Torralba M."/>
            <person name="Methe B."/>
            <person name="Sutton G.G."/>
            <person name="Strausberg R.L."/>
            <person name="Nelson K.E."/>
        </authorList>
    </citation>
    <scope>NUCLEOTIDE SEQUENCE [LARGE SCALE GENOMIC DNA]</scope>
    <source>
        <strain evidence="2 3">RM3267</strain>
    </source>
</reference>
<feature type="transmembrane region" description="Helical" evidence="1">
    <location>
        <begin position="6"/>
        <end position="32"/>
    </location>
</feature>
<protein>
    <submittedName>
        <fullName evidence="2">Uncharacterized protein</fullName>
    </submittedName>
</protein>
<name>B9D5E0_CAMRE</name>
<proteinExistence type="predicted"/>
<sequence length="42" mass="4982">MFKFYFSALLLAHLFTVFLLTISLFLLIFLFLPQIAVFTAYF</sequence>
<comment type="caution">
    <text evidence="2">The sequence shown here is derived from an EMBL/GenBank/DDBJ whole genome shotgun (WGS) entry which is preliminary data.</text>
</comment>
<dbReference type="STRING" id="553218.CAMRE0001_2507"/>
<evidence type="ECO:0000313" key="3">
    <source>
        <dbReference type="Proteomes" id="UP000003082"/>
    </source>
</evidence>
<dbReference type="AlphaFoldDB" id="B9D5E0"/>
<evidence type="ECO:0000256" key="1">
    <source>
        <dbReference type="SAM" id="Phobius"/>
    </source>
</evidence>
<keyword evidence="3" id="KW-1185">Reference proteome</keyword>
<gene>
    <name evidence="2" type="ORF">CAMRE0001_2507</name>
</gene>
<keyword evidence="1" id="KW-0812">Transmembrane</keyword>
<keyword evidence="1" id="KW-0472">Membrane</keyword>
<dbReference type="EMBL" id="ACFU01000038">
    <property type="protein sequence ID" value="EEF12791.1"/>
    <property type="molecule type" value="Genomic_DNA"/>
</dbReference>
<keyword evidence="1" id="KW-1133">Transmembrane helix</keyword>
<accession>B9D5E0</accession>
<dbReference type="Proteomes" id="UP000003082">
    <property type="component" value="Unassembled WGS sequence"/>
</dbReference>
<evidence type="ECO:0000313" key="2">
    <source>
        <dbReference type="EMBL" id="EEF12791.1"/>
    </source>
</evidence>
<organism evidence="2 3">
    <name type="scientific">Campylobacter rectus RM3267</name>
    <dbReference type="NCBI Taxonomy" id="553218"/>
    <lineage>
        <taxon>Bacteria</taxon>
        <taxon>Pseudomonadati</taxon>
        <taxon>Campylobacterota</taxon>
        <taxon>Epsilonproteobacteria</taxon>
        <taxon>Campylobacterales</taxon>
        <taxon>Campylobacteraceae</taxon>
        <taxon>Campylobacter</taxon>
    </lineage>
</organism>